<dbReference type="PANTHER" id="PTHR11695:SF648">
    <property type="entry name" value="ZINC-BINDING OXIDOREDUCTASE"/>
    <property type="match status" value="1"/>
</dbReference>
<dbReference type="Gene3D" id="3.40.50.720">
    <property type="entry name" value="NAD(P)-binding Rossmann-like Domain"/>
    <property type="match status" value="1"/>
</dbReference>
<dbReference type="Gene3D" id="3.90.180.10">
    <property type="entry name" value="Medium-chain alcohol dehydrogenases, catalytic domain"/>
    <property type="match status" value="1"/>
</dbReference>
<dbReference type="Pfam" id="PF08240">
    <property type="entry name" value="ADH_N"/>
    <property type="match status" value="1"/>
</dbReference>
<dbReference type="InterPro" id="IPR020843">
    <property type="entry name" value="ER"/>
</dbReference>
<feature type="domain" description="Enoyl reductase (ER)" evidence="1">
    <location>
        <begin position="10"/>
        <end position="317"/>
    </location>
</feature>
<dbReference type="InterPro" id="IPR050700">
    <property type="entry name" value="YIM1/Zinc_Alcohol_DH_Fams"/>
</dbReference>
<keyword evidence="3" id="KW-1185">Reference proteome</keyword>
<dbReference type="Pfam" id="PF13602">
    <property type="entry name" value="ADH_zinc_N_2"/>
    <property type="match status" value="1"/>
</dbReference>
<dbReference type="Proteomes" id="UP001501803">
    <property type="component" value="Unassembled WGS sequence"/>
</dbReference>
<comment type="caution">
    <text evidence="2">The sequence shown here is derived from an EMBL/GenBank/DDBJ whole genome shotgun (WGS) entry which is preliminary data.</text>
</comment>
<dbReference type="EMBL" id="BAABCN010000002">
    <property type="protein sequence ID" value="GAA3862635.1"/>
    <property type="molecule type" value="Genomic_DNA"/>
</dbReference>
<dbReference type="SMART" id="SM00829">
    <property type="entry name" value="PKS_ER"/>
    <property type="match status" value="1"/>
</dbReference>
<dbReference type="SUPFAM" id="SSF51735">
    <property type="entry name" value="NAD(P)-binding Rossmann-fold domains"/>
    <property type="match status" value="1"/>
</dbReference>
<dbReference type="CDD" id="cd08267">
    <property type="entry name" value="MDR1"/>
    <property type="match status" value="1"/>
</dbReference>
<dbReference type="InterPro" id="IPR011032">
    <property type="entry name" value="GroES-like_sf"/>
</dbReference>
<name>A0ABP7K1C4_9MICO</name>
<evidence type="ECO:0000259" key="1">
    <source>
        <dbReference type="SMART" id="SM00829"/>
    </source>
</evidence>
<dbReference type="SUPFAM" id="SSF50129">
    <property type="entry name" value="GroES-like"/>
    <property type="match status" value="1"/>
</dbReference>
<dbReference type="RefSeq" id="WP_345061669.1">
    <property type="nucleotide sequence ID" value="NZ_BAABCN010000002.1"/>
</dbReference>
<dbReference type="InterPro" id="IPR013154">
    <property type="entry name" value="ADH-like_N"/>
</dbReference>
<dbReference type="PANTHER" id="PTHR11695">
    <property type="entry name" value="ALCOHOL DEHYDROGENASE RELATED"/>
    <property type="match status" value="1"/>
</dbReference>
<dbReference type="InterPro" id="IPR036291">
    <property type="entry name" value="NAD(P)-bd_dom_sf"/>
</dbReference>
<sequence>MRAAVHTKYGGPEVLRVENVDKPSPRPGELLIKVVAASVNRTDRGFLRGKPLLVRLFSGVGKPKQQTLGNEFAGRVEAVGEGVTEFAVGQDVFGYDGYTFGGQAEYTTIRATGMVALIPAGMTYAEVVPSTEGAHYALNIIRAAGIFAGQNVLIYGATGAIGSAAVQLVKHLGARVTAVCGTPHLALVASLGADRVVDYTREDFTQLDEQFDAVLDAVGKSSFGACKALLAPRGVYVSTELGRGWQNPLLAIRTSMFGRKKVLFPIPKDTREDLNFLKWLMEIGAFRPVIDRTFSLDEIAAAYRYVESGVKVGNVVIRVAEEG</sequence>
<evidence type="ECO:0000313" key="3">
    <source>
        <dbReference type="Proteomes" id="UP001501803"/>
    </source>
</evidence>
<proteinExistence type="predicted"/>
<organism evidence="2 3">
    <name type="scientific">Leifsonia kafniensis</name>
    <dbReference type="NCBI Taxonomy" id="475957"/>
    <lineage>
        <taxon>Bacteria</taxon>
        <taxon>Bacillati</taxon>
        <taxon>Actinomycetota</taxon>
        <taxon>Actinomycetes</taxon>
        <taxon>Micrococcales</taxon>
        <taxon>Microbacteriaceae</taxon>
        <taxon>Leifsonia</taxon>
    </lineage>
</organism>
<protein>
    <submittedName>
        <fullName evidence="2">NAD(P)-dependent alcohol dehydrogenase</fullName>
    </submittedName>
</protein>
<evidence type="ECO:0000313" key="2">
    <source>
        <dbReference type="EMBL" id="GAA3862635.1"/>
    </source>
</evidence>
<gene>
    <name evidence="2" type="ORF">GCM10022381_03470</name>
</gene>
<reference evidence="3" key="1">
    <citation type="journal article" date="2019" name="Int. J. Syst. Evol. Microbiol.">
        <title>The Global Catalogue of Microorganisms (GCM) 10K type strain sequencing project: providing services to taxonomists for standard genome sequencing and annotation.</title>
        <authorList>
            <consortium name="The Broad Institute Genomics Platform"/>
            <consortium name="The Broad Institute Genome Sequencing Center for Infectious Disease"/>
            <person name="Wu L."/>
            <person name="Ma J."/>
        </authorList>
    </citation>
    <scope>NUCLEOTIDE SEQUENCE [LARGE SCALE GENOMIC DNA]</scope>
    <source>
        <strain evidence="3">JCM 17021</strain>
    </source>
</reference>
<accession>A0ABP7K1C4</accession>